<keyword evidence="2" id="KW-0396">Initiation factor</keyword>
<dbReference type="Proteomes" id="UP000800039">
    <property type="component" value="Unassembled WGS sequence"/>
</dbReference>
<keyword evidence="3" id="KW-0648">Protein biosynthesis</keyword>
<dbReference type="GO" id="GO:0005739">
    <property type="term" value="C:mitochondrion"/>
    <property type="evidence" value="ECO:0007669"/>
    <property type="project" value="TreeGrafter"/>
</dbReference>
<dbReference type="InterPro" id="IPR036788">
    <property type="entry name" value="T_IF-3_C_sf"/>
</dbReference>
<dbReference type="GO" id="GO:0032790">
    <property type="term" value="P:ribosome disassembly"/>
    <property type="evidence" value="ECO:0007669"/>
    <property type="project" value="TreeGrafter"/>
</dbReference>
<evidence type="ECO:0000256" key="1">
    <source>
        <dbReference type="ARBA" id="ARBA00005439"/>
    </source>
</evidence>
<organism evidence="4 5">
    <name type="scientific">Cucurbitaria berberidis CBS 394.84</name>
    <dbReference type="NCBI Taxonomy" id="1168544"/>
    <lineage>
        <taxon>Eukaryota</taxon>
        <taxon>Fungi</taxon>
        <taxon>Dikarya</taxon>
        <taxon>Ascomycota</taxon>
        <taxon>Pezizomycotina</taxon>
        <taxon>Dothideomycetes</taxon>
        <taxon>Pleosporomycetidae</taxon>
        <taxon>Pleosporales</taxon>
        <taxon>Pleosporineae</taxon>
        <taxon>Cucurbitariaceae</taxon>
        <taxon>Cucurbitaria</taxon>
    </lineage>
</organism>
<dbReference type="GO" id="GO:0043022">
    <property type="term" value="F:ribosome binding"/>
    <property type="evidence" value="ECO:0007669"/>
    <property type="project" value="TreeGrafter"/>
</dbReference>
<keyword evidence="5" id="KW-1185">Reference proteome</keyword>
<accession>A0A9P4GQQ0</accession>
<dbReference type="GeneID" id="63854015"/>
<dbReference type="EMBL" id="ML976615">
    <property type="protein sequence ID" value="KAF1849550.1"/>
    <property type="molecule type" value="Genomic_DNA"/>
</dbReference>
<reference evidence="4" key="1">
    <citation type="submission" date="2020-01" db="EMBL/GenBank/DDBJ databases">
        <authorList>
            <consortium name="DOE Joint Genome Institute"/>
            <person name="Haridas S."/>
            <person name="Albert R."/>
            <person name="Binder M."/>
            <person name="Bloem J."/>
            <person name="Labutti K."/>
            <person name="Salamov A."/>
            <person name="Andreopoulos B."/>
            <person name="Baker S.E."/>
            <person name="Barry K."/>
            <person name="Bills G."/>
            <person name="Bluhm B.H."/>
            <person name="Cannon C."/>
            <person name="Castanera R."/>
            <person name="Culley D.E."/>
            <person name="Daum C."/>
            <person name="Ezra D."/>
            <person name="Gonzalez J.B."/>
            <person name="Henrissat B."/>
            <person name="Kuo A."/>
            <person name="Liang C."/>
            <person name="Lipzen A."/>
            <person name="Lutzoni F."/>
            <person name="Magnuson J."/>
            <person name="Mondo S."/>
            <person name="Nolan M."/>
            <person name="Ohm R."/>
            <person name="Pangilinan J."/>
            <person name="Park H.-J."/>
            <person name="Ramirez L."/>
            <person name="Alfaro M."/>
            <person name="Sun H."/>
            <person name="Tritt A."/>
            <person name="Yoshinaga Y."/>
            <person name="Zwiers L.-H."/>
            <person name="Turgeon B.G."/>
            <person name="Goodwin S.B."/>
            <person name="Spatafora J.W."/>
            <person name="Crous P.W."/>
            <person name="Grigoriev I.V."/>
        </authorList>
    </citation>
    <scope>NUCLEOTIDE SEQUENCE</scope>
    <source>
        <strain evidence="4">CBS 394.84</strain>
    </source>
</reference>
<comment type="similarity">
    <text evidence="1">Belongs to the IF-3 family.</text>
</comment>
<evidence type="ECO:0000256" key="2">
    <source>
        <dbReference type="ARBA" id="ARBA00022540"/>
    </source>
</evidence>
<dbReference type="RefSeq" id="XP_040792113.1">
    <property type="nucleotide sequence ID" value="XM_040936765.1"/>
</dbReference>
<dbReference type="Gene3D" id="3.10.20.80">
    <property type="entry name" value="Translation initiation factor 3 (IF-3), N-terminal domain"/>
    <property type="match status" value="1"/>
</dbReference>
<dbReference type="OrthoDB" id="21573at2759"/>
<comment type="caution">
    <text evidence="4">The sequence shown here is derived from an EMBL/GenBank/DDBJ whole genome shotgun (WGS) entry which is preliminary data.</text>
</comment>
<proteinExistence type="inferred from homology"/>
<dbReference type="GO" id="GO:0070124">
    <property type="term" value="P:mitochondrial translational initiation"/>
    <property type="evidence" value="ECO:0007669"/>
    <property type="project" value="TreeGrafter"/>
</dbReference>
<gene>
    <name evidence="4" type="ORF">K460DRAFT_404764</name>
</gene>
<evidence type="ECO:0000313" key="4">
    <source>
        <dbReference type="EMBL" id="KAF1849550.1"/>
    </source>
</evidence>
<dbReference type="SUPFAM" id="SSF55200">
    <property type="entry name" value="Translation initiation factor IF3, C-terminal domain"/>
    <property type="match status" value="1"/>
</dbReference>
<sequence length="269" mass="29928">MPPTHISGTSRALYRVFVAPNLRATSSIPILYAPAFAPSHHSRSQTPSLISRTCIRTKKYTKDTRRHALSDYFVIDRAIEADNINLVDKDGTFHNSVPLSEALSSFNKVTHHLVQMSAGKVDNLGRIDSLNIPTCRVISKMELRAQHQRKLDILRRQAKNQSTGPASKSLELNWAIAGGDLKHRLERLKEFLREGRKVDIMLGPKKKGRKATEEEAKGVIKAVRDAVVECKGAGEVKSEGQVGGVMTIVFEGRKIEEKKEDVKLEDKAA</sequence>
<evidence type="ECO:0008006" key="6">
    <source>
        <dbReference type="Google" id="ProtNLM"/>
    </source>
</evidence>
<evidence type="ECO:0000256" key="3">
    <source>
        <dbReference type="ARBA" id="ARBA00022917"/>
    </source>
</evidence>
<dbReference type="Gene3D" id="3.30.110.10">
    <property type="entry name" value="Translation initiation factor 3 (IF-3), C-terminal domain"/>
    <property type="match status" value="1"/>
</dbReference>
<dbReference type="PANTHER" id="PTHR10938:SF0">
    <property type="entry name" value="TRANSLATION INITIATION FACTOR IF-3, MITOCHONDRIAL"/>
    <property type="match status" value="1"/>
</dbReference>
<evidence type="ECO:0000313" key="5">
    <source>
        <dbReference type="Proteomes" id="UP000800039"/>
    </source>
</evidence>
<dbReference type="InterPro" id="IPR036787">
    <property type="entry name" value="T_IF-3_N_sf"/>
</dbReference>
<dbReference type="PANTHER" id="PTHR10938">
    <property type="entry name" value="TRANSLATION INITIATION FACTOR IF-3"/>
    <property type="match status" value="1"/>
</dbReference>
<dbReference type="GO" id="GO:0003743">
    <property type="term" value="F:translation initiation factor activity"/>
    <property type="evidence" value="ECO:0007669"/>
    <property type="project" value="UniProtKB-KW"/>
</dbReference>
<dbReference type="AlphaFoldDB" id="A0A9P4GQQ0"/>
<dbReference type="InterPro" id="IPR001288">
    <property type="entry name" value="Translation_initiation_fac_3"/>
</dbReference>
<name>A0A9P4GQQ0_9PLEO</name>
<protein>
    <recommendedName>
        <fullName evidence="6">Translation initiation factor 3 N-terminal domain-containing protein</fullName>
    </recommendedName>
</protein>